<evidence type="ECO:0000256" key="1">
    <source>
        <dbReference type="ARBA" id="ARBA00022908"/>
    </source>
</evidence>
<dbReference type="PROSITE" id="PS51736">
    <property type="entry name" value="RECOMBINASES_3"/>
    <property type="match status" value="1"/>
</dbReference>
<name>A0A438MLD7_9ACTN</name>
<evidence type="ECO:0000259" key="5">
    <source>
        <dbReference type="PROSITE" id="PS51736"/>
    </source>
</evidence>
<evidence type="ECO:0000256" key="2">
    <source>
        <dbReference type="ARBA" id="ARBA00023125"/>
    </source>
</evidence>
<dbReference type="GO" id="GO:0003677">
    <property type="term" value="F:DNA binding"/>
    <property type="evidence" value="ECO:0007669"/>
    <property type="project" value="UniProtKB-KW"/>
</dbReference>
<proteinExistence type="predicted"/>
<dbReference type="InterPro" id="IPR006118">
    <property type="entry name" value="Recombinase_CS"/>
</dbReference>
<dbReference type="AlphaFoldDB" id="A0A438MLD7"/>
<dbReference type="GO" id="GO:0000150">
    <property type="term" value="F:DNA strand exchange activity"/>
    <property type="evidence" value="ECO:0007669"/>
    <property type="project" value="InterPro"/>
</dbReference>
<gene>
    <name evidence="6" type="ORF">EDD27_9348</name>
</gene>
<feature type="active site" description="O-(5'-phospho-DNA)-serine intermediate" evidence="4">
    <location>
        <position position="44"/>
    </location>
</feature>
<accession>A0A438MLD7</accession>
<dbReference type="EMBL" id="SAUN01000001">
    <property type="protein sequence ID" value="RVX46461.1"/>
    <property type="molecule type" value="Genomic_DNA"/>
</dbReference>
<keyword evidence="1" id="KW-0229">DNA integration</keyword>
<reference evidence="6 7" key="1">
    <citation type="submission" date="2019-01" db="EMBL/GenBank/DDBJ databases">
        <title>Sequencing the genomes of 1000 actinobacteria strains.</title>
        <authorList>
            <person name="Klenk H.-P."/>
        </authorList>
    </citation>
    <scope>NUCLEOTIDE SEQUENCE [LARGE SCALE GENOMIC DNA]</scope>
    <source>
        <strain evidence="6 7">DSM 43925</strain>
    </source>
</reference>
<organism evidence="6 7">
    <name type="scientific">Nonomuraea polychroma</name>
    <dbReference type="NCBI Taxonomy" id="46176"/>
    <lineage>
        <taxon>Bacteria</taxon>
        <taxon>Bacillati</taxon>
        <taxon>Actinomycetota</taxon>
        <taxon>Actinomycetes</taxon>
        <taxon>Streptosporangiales</taxon>
        <taxon>Streptosporangiaceae</taxon>
        <taxon>Nonomuraea</taxon>
    </lineage>
</organism>
<dbReference type="Pfam" id="PF00239">
    <property type="entry name" value="Resolvase"/>
    <property type="match status" value="1"/>
</dbReference>
<keyword evidence="3" id="KW-0233">DNA recombination</keyword>
<protein>
    <submittedName>
        <fullName evidence="6">Resolvase-like protein</fullName>
    </submittedName>
</protein>
<evidence type="ECO:0000256" key="4">
    <source>
        <dbReference type="PROSITE-ProRule" id="PRU10137"/>
    </source>
</evidence>
<dbReference type="PROSITE" id="PS00397">
    <property type="entry name" value="RECOMBINASES_1"/>
    <property type="match status" value="1"/>
</dbReference>
<dbReference type="Proteomes" id="UP000284824">
    <property type="component" value="Unassembled WGS sequence"/>
</dbReference>
<dbReference type="InterPro" id="IPR006119">
    <property type="entry name" value="Resolv_N"/>
</dbReference>
<dbReference type="GO" id="GO:0015074">
    <property type="term" value="P:DNA integration"/>
    <property type="evidence" value="ECO:0007669"/>
    <property type="project" value="UniProtKB-KW"/>
</dbReference>
<dbReference type="Gene3D" id="3.40.50.1390">
    <property type="entry name" value="Resolvase, N-terminal catalytic domain"/>
    <property type="match status" value="1"/>
</dbReference>
<comment type="caution">
    <text evidence="6">The sequence shown here is derived from an EMBL/GenBank/DDBJ whole genome shotgun (WGS) entry which is preliminary data.</text>
</comment>
<keyword evidence="7" id="KW-1185">Reference proteome</keyword>
<evidence type="ECO:0000313" key="7">
    <source>
        <dbReference type="Proteomes" id="UP000284824"/>
    </source>
</evidence>
<keyword evidence="2" id="KW-0238">DNA-binding</keyword>
<dbReference type="SUPFAM" id="SSF53041">
    <property type="entry name" value="Resolvase-like"/>
    <property type="match status" value="1"/>
</dbReference>
<feature type="domain" description="Resolvase/invertase-type recombinase catalytic" evidence="5">
    <location>
        <begin position="36"/>
        <end position="87"/>
    </location>
</feature>
<evidence type="ECO:0000256" key="3">
    <source>
        <dbReference type="ARBA" id="ARBA00023172"/>
    </source>
</evidence>
<sequence>MVNTTAKNLALPQGSLLEGSLGEDPLAAEPAGPSRALVGYARVSTRGQLLDRQMAALTTAGCIRIFADKSFRSPLGDRSRRLVTPRV</sequence>
<evidence type="ECO:0000313" key="6">
    <source>
        <dbReference type="EMBL" id="RVX46461.1"/>
    </source>
</evidence>
<dbReference type="InterPro" id="IPR036162">
    <property type="entry name" value="Resolvase-like_N_sf"/>
</dbReference>